<dbReference type="AlphaFoldDB" id="A3HTB9"/>
<dbReference type="EMBL" id="AAXU02000001">
    <property type="protein sequence ID" value="EAZ83087.1"/>
    <property type="molecule type" value="Genomic_DNA"/>
</dbReference>
<keyword evidence="2" id="KW-1185">Reference proteome</keyword>
<dbReference type="InterPro" id="IPR045459">
    <property type="entry name" value="DUF5908"/>
</dbReference>
<organism evidence="1 2">
    <name type="scientific">Algoriphagus machipongonensis</name>
    <dbReference type="NCBI Taxonomy" id="388413"/>
    <lineage>
        <taxon>Bacteria</taxon>
        <taxon>Pseudomonadati</taxon>
        <taxon>Bacteroidota</taxon>
        <taxon>Cytophagia</taxon>
        <taxon>Cytophagales</taxon>
        <taxon>Cyclobacteriaceae</taxon>
        <taxon>Algoriphagus</taxon>
    </lineage>
</organism>
<dbReference type="EMDB" id="EMD-11745"/>
<dbReference type="HOGENOM" id="CLU_205265_1_0_10"/>
<proteinExistence type="evidence at protein level"/>
<reference evidence="3" key="2">
    <citation type="journal article" date="2022" name="Nat. Microbiol.">
        <title>Identification and structure of an extracellular contractile injection system from the marine bacterium Algoriphagus machipongonensis.</title>
        <authorList>
            <person name="Xu J."/>
            <person name="Ericson C.F."/>
            <person name="Lien Y.W."/>
            <person name="Rutaganira F.U.N."/>
            <person name="Eisenstein F."/>
            <person name="Feldmuller M."/>
            <person name="King N."/>
            <person name="Pilhofer M."/>
        </authorList>
    </citation>
    <scope>STRUCTURE BY ELECTRON MICROSCOPY (2.80 ANGSTROMS)</scope>
</reference>
<keyword evidence="3" id="KW-0002">3D-structure</keyword>
<accession>A3HTB9</accession>
<dbReference type="Pfam" id="PF19265">
    <property type="entry name" value="DUF5908"/>
    <property type="match status" value="1"/>
</dbReference>
<dbReference type="SMR" id="A3HTB9"/>
<protein>
    <submittedName>
        <fullName evidence="1">Uncharacterized protein</fullName>
    </submittedName>
</protein>
<dbReference type="RefSeq" id="WP_008201041.1">
    <property type="nucleotide sequence ID" value="NZ_CM001023.1"/>
</dbReference>
<dbReference type="Proteomes" id="UP000003919">
    <property type="component" value="Chromosome"/>
</dbReference>
<evidence type="ECO:0007829" key="3">
    <source>
        <dbReference type="PDB" id="7AEF"/>
    </source>
</evidence>
<evidence type="ECO:0000313" key="2">
    <source>
        <dbReference type="Proteomes" id="UP000003919"/>
    </source>
</evidence>
<dbReference type="STRING" id="388413.ALPR1_12740"/>
<name>A3HTB9_9BACT</name>
<comment type="caution">
    <text evidence="1">The sequence shown here is derived from an EMBL/GenBank/DDBJ whole genome shotgun (WGS) entry which is preliminary data.</text>
</comment>
<dbReference type="EMBL" id="CM001023">
    <property type="protein sequence ID" value="EAZ83087.1"/>
    <property type="molecule type" value="Genomic_DNA"/>
</dbReference>
<sequence>MPIEIKELHIKITVDDSNNAGRGGASSGEDKQQLVAQCVEQVLDVLKSQKER</sequence>
<gene>
    <name evidence="1" type="ORF">ALPR1_12740</name>
</gene>
<dbReference type="eggNOG" id="ENOG5033HTY">
    <property type="taxonomic scope" value="Bacteria"/>
</dbReference>
<reference evidence="1 2" key="1">
    <citation type="journal article" date="2011" name="J. Bacteriol.">
        <title>Complete genome sequence of Algoriphagus sp. PR1, bacterial prey of a colony-forming choanoflagellate.</title>
        <authorList>
            <person name="Alegado R.A."/>
            <person name="Ferriera S."/>
            <person name="Nusbaum C."/>
            <person name="Young S.K."/>
            <person name="Zeng Q."/>
            <person name="Imamovic A."/>
            <person name="Fairclough S.R."/>
            <person name="King N."/>
        </authorList>
    </citation>
    <scope>NUCLEOTIDE SEQUENCE [LARGE SCALE GENOMIC DNA]</scope>
    <source>
        <strain evidence="1 2">PR1</strain>
    </source>
</reference>
<evidence type="ECO:0000313" key="1">
    <source>
        <dbReference type="EMBL" id="EAZ83087.1"/>
    </source>
</evidence>
<dbReference type="PDB" id="7AEF">
    <property type="method" value="EM"/>
    <property type="resolution" value="2.80 A"/>
    <property type="chains" value="t/u/v=1-52"/>
</dbReference>